<evidence type="ECO:0000256" key="11">
    <source>
        <dbReference type="ARBA" id="ARBA00024615"/>
    </source>
</evidence>
<protein>
    <recommendedName>
        <fullName evidence="4">Autophagy-related protein 2</fullName>
    </recommendedName>
</protein>
<comment type="caution">
    <text evidence="12">The sequence shown here is derived from an EMBL/GenBank/DDBJ whole genome shotgun (WGS) entry which is preliminary data.</text>
</comment>
<keyword evidence="8" id="KW-0445">Lipid transport</keyword>
<evidence type="ECO:0000256" key="1">
    <source>
        <dbReference type="ARBA" id="ARBA00004406"/>
    </source>
</evidence>
<evidence type="ECO:0000256" key="5">
    <source>
        <dbReference type="ARBA" id="ARBA00022448"/>
    </source>
</evidence>
<comment type="similarity">
    <text evidence="3">Belongs to the ATG2 family.</text>
</comment>
<dbReference type="InterPro" id="IPR026849">
    <property type="entry name" value="ATG2"/>
</dbReference>
<evidence type="ECO:0000256" key="2">
    <source>
        <dbReference type="ARBA" id="ARBA00004623"/>
    </source>
</evidence>
<dbReference type="EMBL" id="JAPWTJ010002106">
    <property type="protein sequence ID" value="KAJ8967899.1"/>
    <property type="molecule type" value="Genomic_DNA"/>
</dbReference>
<evidence type="ECO:0000313" key="12">
    <source>
        <dbReference type="EMBL" id="KAJ8967899.1"/>
    </source>
</evidence>
<evidence type="ECO:0000256" key="7">
    <source>
        <dbReference type="ARBA" id="ARBA00023006"/>
    </source>
</evidence>
<accession>A0ABQ9IWP4</accession>
<keyword evidence="13" id="KW-1185">Reference proteome</keyword>
<evidence type="ECO:0000313" key="13">
    <source>
        <dbReference type="Proteomes" id="UP001162164"/>
    </source>
</evidence>
<evidence type="ECO:0000256" key="6">
    <source>
        <dbReference type="ARBA" id="ARBA00022824"/>
    </source>
</evidence>
<dbReference type="PANTHER" id="PTHR13190">
    <property type="entry name" value="AUTOPHAGY-RELATED 2, ISOFORM A"/>
    <property type="match status" value="1"/>
</dbReference>
<proteinExistence type="inferred from homology"/>
<gene>
    <name evidence="12" type="ORF">NQ317_015421</name>
</gene>
<reference evidence="12" key="1">
    <citation type="journal article" date="2023" name="Insect Mol. Biol.">
        <title>Genome sequencing provides insights into the evolution of gene families encoding plant cell wall-degrading enzymes in longhorned beetles.</title>
        <authorList>
            <person name="Shin N.R."/>
            <person name="Okamura Y."/>
            <person name="Kirsch R."/>
            <person name="Pauchet Y."/>
        </authorList>
    </citation>
    <scope>NUCLEOTIDE SEQUENCE</scope>
    <source>
        <strain evidence="12">MMC_N1</strain>
    </source>
</reference>
<evidence type="ECO:0000256" key="9">
    <source>
        <dbReference type="ARBA" id="ARBA00023136"/>
    </source>
</evidence>
<comment type="catalytic activity">
    <reaction evidence="10">
        <text>a 1,2-diacyl-sn-glycero-3-phospho-L-serine(in) = a 1,2-diacyl-sn-glycero-3-phospho-L-serine(out)</text>
        <dbReference type="Rhea" id="RHEA:38663"/>
        <dbReference type="ChEBI" id="CHEBI:57262"/>
    </reaction>
</comment>
<evidence type="ECO:0000256" key="10">
    <source>
        <dbReference type="ARBA" id="ARBA00024479"/>
    </source>
</evidence>
<organism evidence="12 13">
    <name type="scientific">Molorchus minor</name>
    <dbReference type="NCBI Taxonomy" id="1323400"/>
    <lineage>
        <taxon>Eukaryota</taxon>
        <taxon>Metazoa</taxon>
        <taxon>Ecdysozoa</taxon>
        <taxon>Arthropoda</taxon>
        <taxon>Hexapoda</taxon>
        <taxon>Insecta</taxon>
        <taxon>Pterygota</taxon>
        <taxon>Neoptera</taxon>
        <taxon>Endopterygota</taxon>
        <taxon>Coleoptera</taxon>
        <taxon>Polyphaga</taxon>
        <taxon>Cucujiformia</taxon>
        <taxon>Chrysomeloidea</taxon>
        <taxon>Cerambycidae</taxon>
        <taxon>Lamiinae</taxon>
        <taxon>Monochamini</taxon>
        <taxon>Molorchus</taxon>
    </lineage>
</organism>
<dbReference type="PANTHER" id="PTHR13190:SF1">
    <property type="entry name" value="AUTOPHAGY-RELATED 2, ISOFORM A"/>
    <property type="match status" value="1"/>
</dbReference>
<keyword evidence="7" id="KW-0072">Autophagy</keyword>
<keyword evidence="5" id="KW-0813">Transport</keyword>
<evidence type="ECO:0000256" key="4">
    <source>
        <dbReference type="ARBA" id="ARBA00018070"/>
    </source>
</evidence>
<evidence type="ECO:0000256" key="8">
    <source>
        <dbReference type="ARBA" id="ARBA00023055"/>
    </source>
</evidence>
<comment type="subcellular location">
    <subcellularLocation>
        <location evidence="1">Endoplasmic reticulum membrane</location>
        <topology evidence="1">Peripheral membrane protein</topology>
    </subcellularLocation>
    <subcellularLocation>
        <location evidence="2">Preautophagosomal structure membrane</location>
        <topology evidence="2">Peripheral membrane protein</topology>
    </subcellularLocation>
</comment>
<comment type="catalytic activity">
    <reaction evidence="11">
        <text>a 1,2-diacyl-sn-glycero-3-phosphoethanolamine(in) = a 1,2-diacyl-sn-glycero-3-phosphoethanolamine(out)</text>
        <dbReference type="Rhea" id="RHEA:38895"/>
        <dbReference type="ChEBI" id="CHEBI:64612"/>
    </reaction>
</comment>
<sequence length="137" mass="15618">MLSVAVKIQANHETHHVKTVQVAIGVNKGTLRHRMCNEPNSWITHLLDFFNVQDYTVPGYHAKDVLTELHLHLWDCAIDYRPLYMPLRSAITIGNFSMSSHLSAQANSSTLRFIFEECGLFLSEKAPPRNGVRLQFL</sequence>
<evidence type="ECO:0000256" key="3">
    <source>
        <dbReference type="ARBA" id="ARBA00009714"/>
    </source>
</evidence>
<keyword evidence="9" id="KW-0472">Membrane</keyword>
<name>A0ABQ9IWP4_9CUCU</name>
<dbReference type="Proteomes" id="UP001162164">
    <property type="component" value="Unassembled WGS sequence"/>
</dbReference>
<keyword evidence="6" id="KW-0256">Endoplasmic reticulum</keyword>